<keyword evidence="4 5" id="KW-0413">Isomerase</keyword>
<dbReference type="EMBL" id="BLVP01000007">
    <property type="protein sequence ID" value="GFM36851.1"/>
    <property type="molecule type" value="Genomic_DNA"/>
</dbReference>
<dbReference type="PANTHER" id="PTHR13767">
    <property type="entry name" value="TRNA-PSEUDOURIDINE SYNTHASE"/>
    <property type="match status" value="1"/>
</dbReference>
<dbReference type="GO" id="GO:1990481">
    <property type="term" value="P:mRNA pseudouridine synthesis"/>
    <property type="evidence" value="ECO:0007669"/>
    <property type="project" value="TreeGrafter"/>
</dbReference>
<protein>
    <recommendedName>
        <fullName evidence="5">tRNA pseudouridine synthase B</fullName>
        <ecNumber evidence="5">5.4.99.25</ecNumber>
    </recommendedName>
    <alternativeName>
        <fullName evidence="5">tRNA pseudouridine(55) synthase</fullName>
        <shortName evidence="5">Psi55 synthase</shortName>
    </alternativeName>
    <alternativeName>
        <fullName evidence="5">tRNA pseudouridylate synthase</fullName>
    </alternativeName>
    <alternativeName>
        <fullName evidence="5">tRNA-uridine isomerase</fullName>
    </alternativeName>
</protein>
<dbReference type="GO" id="GO:0003723">
    <property type="term" value="F:RNA binding"/>
    <property type="evidence" value="ECO:0007669"/>
    <property type="project" value="InterPro"/>
</dbReference>
<dbReference type="InterPro" id="IPR002501">
    <property type="entry name" value="PsdUridine_synth_N"/>
</dbReference>
<evidence type="ECO:0000259" key="6">
    <source>
        <dbReference type="Pfam" id="PF01509"/>
    </source>
</evidence>
<dbReference type="Gene3D" id="3.30.2350.10">
    <property type="entry name" value="Pseudouridine synthase"/>
    <property type="match status" value="1"/>
</dbReference>
<evidence type="ECO:0000256" key="1">
    <source>
        <dbReference type="ARBA" id="ARBA00000385"/>
    </source>
</evidence>
<evidence type="ECO:0000256" key="3">
    <source>
        <dbReference type="ARBA" id="ARBA00022694"/>
    </source>
</evidence>
<dbReference type="SUPFAM" id="SSF55120">
    <property type="entry name" value="Pseudouridine synthase"/>
    <property type="match status" value="1"/>
</dbReference>
<evidence type="ECO:0000313" key="8">
    <source>
        <dbReference type="Proteomes" id="UP000503820"/>
    </source>
</evidence>
<feature type="active site" description="Nucleophile" evidence="5">
    <location>
        <position position="34"/>
    </location>
</feature>
<accession>A0A7J0BUK5</accession>
<name>A0A7J0BUK5_9BACT</name>
<proteinExistence type="inferred from homology"/>
<comment type="function">
    <text evidence="5">Responsible for synthesis of pseudouridine from uracil-55 in the psi GC loop of transfer RNAs.</text>
</comment>
<keyword evidence="3 5" id="KW-0819">tRNA processing</keyword>
<dbReference type="GO" id="GO:0031119">
    <property type="term" value="P:tRNA pseudouridine synthesis"/>
    <property type="evidence" value="ECO:0007669"/>
    <property type="project" value="UniProtKB-UniRule"/>
</dbReference>
<keyword evidence="8" id="KW-1185">Reference proteome</keyword>
<feature type="domain" description="Pseudouridine synthase II N-terminal" evidence="6">
    <location>
        <begin position="21"/>
        <end position="168"/>
    </location>
</feature>
<reference evidence="7 8" key="1">
    <citation type="submission" date="2020-05" db="EMBL/GenBank/DDBJ databases">
        <title>Draft genome sequence of Desulfovibrio psychrotolerans JS1T.</title>
        <authorList>
            <person name="Ueno A."/>
            <person name="Tamazawa S."/>
            <person name="Tamamura S."/>
            <person name="Murakami T."/>
            <person name="Kiyama T."/>
            <person name="Inomata H."/>
            <person name="Amano Y."/>
            <person name="Miyakawa K."/>
            <person name="Tamaki H."/>
            <person name="Naganuma T."/>
            <person name="Kaneko K."/>
        </authorList>
    </citation>
    <scope>NUCLEOTIDE SEQUENCE [LARGE SCALE GENOMIC DNA]</scope>
    <source>
        <strain evidence="7 8">JS1</strain>
    </source>
</reference>
<dbReference type="Proteomes" id="UP000503820">
    <property type="component" value="Unassembled WGS sequence"/>
</dbReference>
<sequence>MLVVYKPKGPSSGACIGSIKRLGQKKIGHAGTLDPMAQGVLIVLLGQGTKLSGHLMSGGEKVYSGTLKLGETTDTLDAEGTVVSTAPWNHVTEADIRREVQAWLHLSEQEVPSYSAAKHNGQPLYKLARKGDETPVKIKTVQISQAEVLSCELPYVRFRVRCSTGTYIRSLAHSLGERLQCGAVLTELIREYSHPFSLDQAYALDEIVAAPHTLPERVIPLEKALPQWPKIVLDAAEARNVQNGLTVPYCPERIANMPFSEGICAMLLGPDRTPLALAETQLVQNRPAWTIVRGLWR</sequence>
<dbReference type="InterPro" id="IPR014780">
    <property type="entry name" value="tRNA_psdUridine_synth_TruB"/>
</dbReference>
<evidence type="ECO:0000256" key="2">
    <source>
        <dbReference type="ARBA" id="ARBA00005642"/>
    </source>
</evidence>
<dbReference type="CDD" id="cd02573">
    <property type="entry name" value="PseudoU_synth_EcTruB"/>
    <property type="match status" value="1"/>
</dbReference>
<dbReference type="Pfam" id="PF01509">
    <property type="entry name" value="TruB_N"/>
    <property type="match status" value="1"/>
</dbReference>
<gene>
    <name evidence="5 7" type="primary">truB</name>
    <name evidence="7" type="ORF">DSM19430T_15350</name>
</gene>
<dbReference type="EC" id="5.4.99.25" evidence="5"/>
<evidence type="ECO:0000313" key="7">
    <source>
        <dbReference type="EMBL" id="GFM36851.1"/>
    </source>
</evidence>
<dbReference type="PANTHER" id="PTHR13767:SF2">
    <property type="entry name" value="PSEUDOURIDYLATE SYNTHASE TRUB1"/>
    <property type="match status" value="1"/>
</dbReference>
<evidence type="ECO:0000256" key="4">
    <source>
        <dbReference type="ARBA" id="ARBA00023235"/>
    </source>
</evidence>
<comment type="catalytic activity">
    <reaction evidence="1 5">
        <text>uridine(55) in tRNA = pseudouridine(55) in tRNA</text>
        <dbReference type="Rhea" id="RHEA:42532"/>
        <dbReference type="Rhea" id="RHEA-COMP:10101"/>
        <dbReference type="Rhea" id="RHEA-COMP:10102"/>
        <dbReference type="ChEBI" id="CHEBI:65314"/>
        <dbReference type="ChEBI" id="CHEBI:65315"/>
        <dbReference type="EC" id="5.4.99.25"/>
    </reaction>
</comment>
<dbReference type="AlphaFoldDB" id="A0A7J0BUK5"/>
<dbReference type="HAMAP" id="MF_01080">
    <property type="entry name" value="TruB_bact"/>
    <property type="match status" value="1"/>
</dbReference>
<comment type="similarity">
    <text evidence="2 5">Belongs to the pseudouridine synthase TruB family. Type 1 subfamily.</text>
</comment>
<organism evidence="7 8">
    <name type="scientific">Desulfovibrio psychrotolerans</name>
    <dbReference type="NCBI Taxonomy" id="415242"/>
    <lineage>
        <taxon>Bacteria</taxon>
        <taxon>Pseudomonadati</taxon>
        <taxon>Thermodesulfobacteriota</taxon>
        <taxon>Desulfovibrionia</taxon>
        <taxon>Desulfovibrionales</taxon>
        <taxon>Desulfovibrionaceae</taxon>
        <taxon>Desulfovibrio</taxon>
    </lineage>
</organism>
<dbReference type="GO" id="GO:0160148">
    <property type="term" value="F:tRNA pseudouridine(55) synthase activity"/>
    <property type="evidence" value="ECO:0007669"/>
    <property type="project" value="UniProtKB-EC"/>
</dbReference>
<comment type="caution">
    <text evidence="7">The sequence shown here is derived from an EMBL/GenBank/DDBJ whole genome shotgun (WGS) entry which is preliminary data.</text>
</comment>
<dbReference type="NCBIfam" id="TIGR00431">
    <property type="entry name" value="TruB"/>
    <property type="match status" value="1"/>
</dbReference>
<dbReference type="InterPro" id="IPR020103">
    <property type="entry name" value="PsdUridine_synth_cat_dom_sf"/>
</dbReference>
<evidence type="ECO:0000256" key="5">
    <source>
        <dbReference type="HAMAP-Rule" id="MF_01080"/>
    </source>
</evidence>